<protein>
    <submittedName>
        <fullName evidence="2">Monocarboxylate transporter 1</fullName>
    </submittedName>
</protein>
<feature type="compositionally biased region" description="Basic and acidic residues" evidence="1">
    <location>
        <begin position="70"/>
        <end position="84"/>
    </location>
</feature>
<evidence type="ECO:0000313" key="3">
    <source>
        <dbReference type="Proteomes" id="UP001219518"/>
    </source>
</evidence>
<feature type="non-terminal residue" evidence="2">
    <location>
        <position position="1"/>
    </location>
</feature>
<organism evidence="2 3">
    <name type="scientific">Frankliniella fusca</name>
    <dbReference type="NCBI Taxonomy" id="407009"/>
    <lineage>
        <taxon>Eukaryota</taxon>
        <taxon>Metazoa</taxon>
        <taxon>Ecdysozoa</taxon>
        <taxon>Arthropoda</taxon>
        <taxon>Hexapoda</taxon>
        <taxon>Insecta</taxon>
        <taxon>Pterygota</taxon>
        <taxon>Neoptera</taxon>
        <taxon>Paraneoptera</taxon>
        <taxon>Thysanoptera</taxon>
        <taxon>Terebrantia</taxon>
        <taxon>Thripoidea</taxon>
        <taxon>Thripidae</taxon>
        <taxon>Frankliniella</taxon>
    </lineage>
</organism>
<dbReference type="AlphaFoldDB" id="A0AAE1L736"/>
<dbReference type="EMBL" id="JAHWGI010000070">
    <property type="protein sequence ID" value="KAK3908735.1"/>
    <property type="molecule type" value="Genomic_DNA"/>
</dbReference>
<name>A0AAE1L736_9NEOP</name>
<gene>
    <name evidence="2" type="ORF">KUF71_000619</name>
</gene>
<feature type="region of interest" description="Disordered" evidence="1">
    <location>
        <begin position="1"/>
        <end position="84"/>
    </location>
</feature>
<feature type="non-terminal residue" evidence="2">
    <location>
        <position position="142"/>
    </location>
</feature>
<reference evidence="2" key="1">
    <citation type="submission" date="2021-07" db="EMBL/GenBank/DDBJ databases">
        <authorList>
            <person name="Catto M.A."/>
            <person name="Jacobson A."/>
            <person name="Kennedy G."/>
            <person name="Labadie P."/>
            <person name="Hunt B.G."/>
            <person name="Srinivasan R."/>
        </authorList>
    </citation>
    <scope>NUCLEOTIDE SEQUENCE</scope>
    <source>
        <strain evidence="2">PL_HMW_Pooled</strain>
        <tissue evidence="2">Head</tissue>
    </source>
</reference>
<comment type="caution">
    <text evidence="2">The sequence shown here is derived from an EMBL/GenBank/DDBJ whole genome shotgun (WGS) entry which is preliminary data.</text>
</comment>
<sequence>ELCAARGAAEEAQLQQQQEEEEEEEEEEEKAARRYDPGPAQVCRAPGSGPRHSSTSLRLSAPAAGSGTGRVEEDGRKGVTEERSGMRFKIKASLAARLTHATFGSGSTDGEVLGGKLFDQNARLTDFPFRTSKSFPSLTWET</sequence>
<reference evidence="2" key="2">
    <citation type="journal article" date="2023" name="BMC Genomics">
        <title>Pest status, molecular evolution, and epigenetic factors derived from the genome assembly of Frankliniella fusca, a thysanopteran phytovirus vector.</title>
        <authorList>
            <person name="Catto M.A."/>
            <person name="Labadie P.E."/>
            <person name="Jacobson A.L."/>
            <person name="Kennedy G.G."/>
            <person name="Srinivasan R."/>
            <person name="Hunt B.G."/>
        </authorList>
    </citation>
    <scope>NUCLEOTIDE SEQUENCE</scope>
    <source>
        <strain evidence="2">PL_HMW_Pooled</strain>
    </source>
</reference>
<dbReference type="Proteomes" id="UP001219518">
    <property type="component" value="Unassembled WGS sequence"/>
</dbReference>
<evidence type="ECO:0000313" key="2">
    <source>
        <dbReference type="EMBL" id="KAK3908735.1"/>
    </source>
</evidence>
<evidence type="ECO:0000256" key="1">
    <source>
        <dbReference type="SAM" id="MobiDB-lite"/>
    </source>
</evidence>
<proteinExistence type="predicted"/>
<accession>A0AAE1L736</accession>
<keyword evidence="3" id="KW-1185">Reference proteome</keyword>
<feature type="compositionally biased region" description="Acidic residues" evidence="1">
    <location>
        <begin position="18"/>
        <end position="29"/>
    </location>
</feature>